<evidence type="ECO:0000313" key="7">
    <source>
        <dbReference type="Proteomes" id="UP000325785"/>
    </source>
</evidence>
<dbReference type="KEGG" id="rid:RIdsm_05099"/>
<dbReference type="PANTHER" id="PTHR11748">
    <property type="entry name" value="D-LACTATE DEHYDROGENASE"/>
    <property type="match status" value="1"/>
</dbReference>
<dbReference type="EC" id="1.-.-.-" evidence="5"/>
<dbReference type="AlphaFoldDB" id="A0A0T5PET1"/>
<evidence type="ECO:0000313" key="6">
    <source>
        <dbReference type="Proteomes" id="UP000051401"/>
    </source>
</evidence>
<feature type="domain" description="FAD-binding PCMH-type" evidence="3">
    <location>
        <begin position="1"/>
        <end position="176"/>
    </location>
</feature>
<dbReference type="PATRIC" id="fig|540747.5.peg.174"/>
<evidence type="ECO:0000256" key="2">
    <source>
        <dbReference type="ARBA" id="ARBA00022827"/>
    </source>
</evidence>
<dbReference type="STRING" id="540747.SAMN04488031_102402"/>
<gene>
    <name evidence="5" type="ORF">RIdsm_05099</name>
    <name evidence="4" type="ORF">XM52_00860</name>
</gene>
<dbReference type="GO" id="GO:0016491">
    <property type="term" value="F:oxidoreductase activity"/>
    <property type="evidence" value="ECO:0007669"/>
    <property type="project" value="UniProtKB-KW"/>
</dbReference>
<dbReference type="EMBL" id="LAXI01000001">
    <property type="protein sequence ID" value="KRS19428.1"/>
    <property type="molecule type" value="Genomic_DNA"/>
</dbReference>
<dbReference type="Proteomes" id="UP000325785">
    <property type="component" value="Chromosome"/>
</dbReference>
<evidence type="ECO:0000313" key="4">
    <source>
        <dbReference type="EMBL" id="KRS19428.1"/>
    </source>
</evidence>
<dbReference type="Gene3D" id="3.30.465.10">
    <property type="match status" value="1"/>
</dbReference>
<dbReference type="Pfam" id="PF01565">
    <property type="entry name" value="FAD_binding_4"/>
    <property type="match status" value="1"/>
</dbReference>
<dbReference type="InterPro" id="IPR016166">
    <property type="entry name" value="FAD-bd_PCMH"/>
</dbReference>
<keyword evidence="1" id="KW-0285">Flavoprotein</keyword>
<evidence type="ECO:0000259" key="3">
    <source>
        <dbReference type="PROSITE" id="PS51387"/>
    </source>
</evidence>
<dbReference type="PANTHER" id="PTHR11748:SF103">
    <property type="entry name" value="GLYCOLATE OXIDASE SUBUNIT GLCE"/>
    <property type="match status" value="1"/>
</dbReference>
<dbReference type="GO" id="GO:0071949">
    <property type="term" value="F:FAD binding"/>
    <property type="evidence" value="ECO:0007669"/>
    <property type="project" value="InterPro"/>
</dbReference>
<evidence type="ECO:0000313" key="5">
    <source>
        <dbReference type="EMBL" id="QEW29256.1"/>
    </source>
</evidence>
<accession>A0A0T5PET1</accession>
<keyword evidence="2" id="KW-0274">FAD</keyword>
<name>A0A0T5PET1_9RHOB</name>
<protein>
    <submittedName>
        <fullName evidence="4">2-hydroxy-acid oxidase</fullName>
    </submittedName>
    <submittedName>
        <fullName evidence="5">Putative FAD-linked oxidoreductase</fullName>
        <ecNumber evidence="5">1.-.-.-</ecNumber>
    </submittedName>
</protein>
<dbReference type="InterPro" id="IPR036318">
    <property type="entry name" value="FAD-bd_PCMH-like_sf"/>
</dbReference>
<dbReference type="SUPFAM" id="SSF56176">
    <property type="entry name" value="FAD-binding/transporter-associated domain-like"/>
    <property type="match status" value="1"/>
</dbReference>
<keyword evidence="5" id="KW-0560">Oxidoreductase</keyword>
<sequence>MKDLRPETEAELAEIVRDTGEPLRIRGGGTRPIGVPVNGAPLTTAELSGIDLYEPGALTMVARAGTPLAEIEEALAAEGQRLAFEPMDHRRLLGTEGEPTIGGVFAANVSGPRRIQCGAARDFLLGVRFVDGRGEVIRNGGRVMKNVTGYDLVKLMAGSYGTLGILTEVALKVLPKTQVTGSLNCVGLSDEQAIAALCRALGSPYEVTGAAHMQAGPDGTPRTLLRIEGTEASVAYRAAELRKLLAASGEFSIDTDPESTKETWRAIRDVQPFHDGEGDIWRLSVKPTDAPGLVARIDGAEALYDWGGGLIWLRVPKGKSASDIRHTVNETGGHATLIRGTRGGGVFQPLSPPVAALQDGLRKRFDPKGLLNPGLMAQAAEATE</sequence>
<dbReference type="NCBIfam" id="NF008439">
    <property type="entry name" value="PRK11282.1"/>
    <property type="match status" value="1"/>
</dbReference>
<evidence type="ECO:0000256" key="1">
    <source>
        <dbReference type="ARBA" id="ARBA00022630"/>
    </source>
</evidence>
<dbReference type="SUPFAM" id="SSF55103">
    <property type="entry name" value="FAD-linked oxidases, C-terminal domain"/>
    <property type="match status" value="1"/>
</dbReference>
<reference evidence="4 6" key="1">
    <citation type="submission" date="2015-04" db="EMBL/GenBank/DDBJ databases">
        <title>The draft genome sequence of Roseovarius indicus B108T.</title>
        <authorList>
            <person name="Li G."/>
            <person name="Lai Q."/>
            <person name="Shao Z."/>
            <person name="Yan P."/>
        </authorList>
    </citation>
    <scope>NUCLEOTIDE SEQUENCE [LARGE SCALE GENOMIC DNA]</scope>
    <source>
        <strain evidence="4 6">B108</strain>
    </source>
</reference>
<proteinExistence type="predicted"/>
<dbReference type="InterPro" id="IPR006094">
    <property type="entry name" value="Oxid_FAD_bind_N"/>
</dbReference>
<dbReference type="OrthoDB" id="9811557at2"/>
<keyword evidence="6" id="KW-1185">Reference proteome</keyword>
<dbReference type="RefSeq" id="WP_057812312.1">
    <property type="nucleotide sequence ID" value="NZ_CP031598.1"/>
</dbReference>
<organism evidence="4 6">
    <name type="scientific">Roseovarius indicus</name>
    <dbReference type="NCBI Taxonomy" id="540747"/>
    <lineage>
        <taxon>Bacteria</taxon>
        <taxon>Pseudomonadati</taxon>
        <taxon>Pseudomonadota</taxon>
        <taxon>Alphaproteobacteria</taxon>
        <taxon>Rhodobacterales</taxon>
        <taxon>Roseobacteraceae</taxon>
        <taxon>Roseovarius</taxon>
    </lineage>
</organism>
<dbReference type="PROSITE" id="PS51387">
    <property type="entry name" value="FAD_PCMH"/>
    <property type="match status" value="1"/>
</dbReference>
<reference evidence="5 7" key="2">
    <citation type="submission" date="2018-08" db="EMBL/GenBank/DDBJ databases">
        <title>Genetic Globetrotter - A new plasmid hitch-hiking vast phylogenetic and geographic distances.</title>
        <authorList>
            <person name="Vollmers J."/>
            <person name="Petersen J."/>
        </authorList>
    </citation>
    <scope>NUCLEOTIDE SEQUENCE [LARGE SCALE GENOMIC DNA]</scope>
    <source>
        <strain evidence="5 7">DSM 26383</strain>
    </source>
</reference>
<dbReference type="Proteomes" id="UP000051401">
    <property type="component" value="Unassembled WGS sequence"/>
</dbReference>
<dbReference type="InterPro" id="IPR016169">
    <property type="entry name" value="FAD-bd_PCMH_sub2"/>
</dbReference>
<dbReference type="EMBL" id="CP031598">
    <property type="protein sequence ID" value="QEW29256.1"/>
    <property type="molecule type" value="Genomic_DNA"/>
</dbReference>
<dbReference type="InterPro" id="IPR016164">
    <property type="entry name" value="FAD-linked_Oxase-like_C"/>
</dbReference>